<accession>A0ABV7UDX2</accession>
<keyword evidence="3" id="KW-0732">Signal</keyword>
<comment type="similarity">
    <text evidence="1">Belongs to the E.coli NlpD/Haemophilus LppB family.</text>
</comment>
<feature type="domain" description="LysM" evidence="4">
    <location>
        <begin position="125"/>
        <end position="168"/>
    </location>
</feature>
<name>A0ABV7UDX2_9HYPH</name>
<dbReference type="InterPro" id="IPR050570">
    <property type="entry name" value="Cell_wall_metabolism_enzyme"/>
</dbReference>
<proteinExistence type="inferred from homology"/>
<feature type="compositionally biased region" description="Low complexity" evidence="2">
    <location>
        <begin position="92"/>
        <end position="103"/>
    </location>
</feature>
<feature type="region of interest" description="Disordered" evidence="2">
    <location>
        <begin position="455"/>
        <end position="494"/>
    </location>
</feature>
<dbReference type="InterPro" id="IPR011055">
    <property type="entry name" value="Dup_hybrid_motif"/>
</dbReference>
<dbReference type="Gene3D" id="3.10.350.10">
    <property type="entry name" value="LysM domain"/>
    <property type="match status" value="1"/>
</dbReference>
<dbReference type="Gene3D" id="2.70.70.10">
    <property type="entry name" value="Glucose Permease (Domain IIA)"/>
    <property type="match status" value="1"/>
</dbReference>
<organism evidence="5 6">
    <name type="scientific">Camelimonas fluminis</name>
    <dbReference type="NCBI Taxonomy" id="1576911"/>
    <lineage>
        <taxon>Bacteria</taxon>
        <taxon>Pseudomonadati</taxon>
        <taxon>Pseudomonadota</taxon>
        <taxon>Alphaproteobacteria</taxon>
        <taxon>Hyphomicrobiales</taxon>
        <taxon>Chelatococcaceae</taxon>
        <taxon>Camelimonas</taxon>
    </lineage>
</organism>
<evidence type="ECO:0000259" key="4">
    <source>
        <dbReference type="PROSITE" id="PS51782"/>
    </source>
</evidence>
<dbReference type="SMART" id="SM00257">
    <property type="entry name" value="LysM"/>
    <property type="match status" value="1"/>
</dbReference>
<dbReference type="Pfam" id="PF01551">
    <property type="entry name" value="Peptidase_M23"/>
    <property type="match status" value="1"/>
</dbReference>
<dbReference type="CDD" id="cd00118">
    <property type="entry name" value="LysM"/>
    <property type="match status" value="1"/>
</dbReference>
<feature type="compositionally biased region" description="Polar residues" evidence="2">
    <location>
        <begin position="456"/>
        <end position="473"/>
    </location>
</feature>
<evidence type="ECO:0000256" key="2">
    <source>
        <dbReference type="SAM" id="MobiDB-lite"/>
    </source>
</evidence>
<sequence length="494" mass="48515">MPHSIPTNRSGALARIAGVSLLSLLAAACAADTQRFAGLGGTDNMSTGSLPPSDVPGGSSPSYGGGSYGSAGGGSMGGSSAVQTSSLPPPSGASSQSSGHSSGFAGVRPDAMSGSANGWTASGGATVSVGQGDTVQTIADRYGVPPAAIRAANNIGGGGLTPGSSVVIPVYNPGASSVASASSAARGAAQPVVRPVEHAATSATRAASHVAAAPGKAMQTAQGAQRNVQTHATAANDRTAQVIAASRAAVQQPVKPGQPPRSLQQQAQTVAAQPGQAAQKVAVQAPAAAKAQTAAQAQAAAKAQAQAAAQAKAAQAKTAAQVKPTAEAPAKAVAQAQPKAPAVEQKAPERQQVAVAAPEAPAAKEEAAQASGGSFRWPARGRIIQGYNGRNGSEGINIALPEGTPVKAAEGGVVAYAGSELKGYGNLVLIRHENGWVSAYANNGELTVKRGDKVSRGQTVAKSGQSGNVSTPQLHFELRKGSTPVDPMPHLAGG</sequence>
<evidence type="ECO:0000256" key="1">
    <source>
        <dbReference type="ARBA" id="ARBA00038420"/>
    </source>
</evidence>
<dbReference type="PROSITE" id="PS51782">
    <property type="entry name" value="LYSM"/>
    <property type="match status" value="1"/>
</dbReference>
<feature type="region of interest" description="Disordered" evidence="2">
    <location>
        <begin position="43"/>
        <end position="110"/>
    </location>
</feature>
<dbReference type="RefSeq" id="WP_191318230.1">
    <property type="nucleotide sequence ID" value="NZ_BNCG01000002.1"/>
</dbReference>
<dbReference type="SUPFAM" id="SSF51261">
    <property type="entry name" value="Duplicated hybrid motif"/>
    <property type="match status" value="1"/>
</dbReference>
<dbReference type="InterPro" id="IPR018392">
    <property type="entry name" value="LysM"/>
</dbReference>
<keyword evidence="6" id="KW-1185">Reference proteome</keyword>
<dbReference type="EMBL" id="JBHRYC010000026">
    <property type="protein sequence ID" value="MFC3636826.1"/>
    <property type="molecule type" value="Genomic_DNA"/>
</dbReference>
<feature type="compositionally biased region" description="Low complexity" evidence="2">
    <location>
        <begin position="48"/>
        <end position="62"/>
    </location>
</feature>
<dbReference type="InterPro" id="IPR036779">
    <property type="entry name" value="LysM_dom_sf"/>
</dbReference>
<feature type="signal peptide" evidence="3">
    <location>
        <begin position="1"/>
        <end position="30"/>
    </location>
</feature>
<protein>
    <submittedName>
        <fullName evidence="5">Peptidoglycan DD-metalloendopeptidase family protein</fullName>
    </submittedName>
</protein>
<evidence type="ECO:0000313" key="5">
    <source>
        <dbReference type="EMBL" id="MFC3636826.1"/>
    </source>
</evidence>
<evidence type="ECO:0000313" key="6">
    <source>
        <dbReference type="Proteomes" id="UP001595704"/>
    </source>
</evidence>
<dbReference type="PANTHER" id="PTHR21666">
    <property type="entry name" value="PEPTIDASE-RELATED"/>
    <property type="match status" value="1"/>
</dbReference>
<dbReference type="SUPFAM" id="SSF54106">
    <property type="entry name" value="LysM domain"/>
    <property type="match status" value="1"/>
</dbReference>
<reference evidence="6" key="1">
    <citation type="journal article" date="2019" name="Int. J. Syst. Evol. Microbiol.">
        <title>The Global Catalogue of Microorganisms (GCM) 10K type strain sequencing project: providing services to taxonomists for standard genome sequencing and annotation.</title>
        <authorList>
            <consortium name="The Broad Institute Genomics Platform"/>
            <consortium name="The Broad Institute Genome Sequencing Center for Infectious Disease"/>
            <person name="Wu L."/>
            <person name="Ma J."/>
        </authorList>
    </citation>
    <scope>NUCLEOTIDE SEQUENCE [LARGE SCALE GENOMIC DNA]</scope>
    <source>
        <strain evidence="6">KCTC 42282</strain>
    </source>
</reference>
<comment type="caution">
    <text evidence="5">The sequence shown here is derived from an EMBL/GenBank/DDBJ whole genome shotgun (WGS) entry which is preliminary data.</text>
</comment>
<dbReference type="Pfam" id="PF01476">
    <property type="entry name" value="LysM"/>
    <property type="match status" value="1"/>
</dbReference>
<feature type="region of interest" description="Disordered" evidence="2">
    <location>
        <begin position="330"/>
        <end position="374"/>
    </location>
</feature>
<dbReference type="Proteomes" id="UP001595704">
    <property type="component" value="Unassembled WGS sequence"/>
</dbReference>
<evidence type="ECO:0000256" key="3">
    <source>
        <dbReference type="SAM" id="SignalP"/>
    </source>
</evidence>
<feature type="chain" id="PRO_5047303068" evidence="3">
    <location>
        <begin position="31"/>
        <end position="494"/>
    </location>
</feature>
<dbReference type="CDD" id="cd12797">
    <property type="entry name" value="M23_peptidase"/>
    <property type="match status" value="1"/>
</dbReference>
<dbReference type="PANTHER" id="PTHR21666:SF263">
    <property type="entry name" value="MUREIN HYDROLASE ACTIVATOR NLPD"/>
    <property type="match status" value="1"/>
</dbReference>
<feature type="compositionally biased region" description="Low complexity" evidence="2">
    <location>
        <begin position="330"/>
        <end position="361"/>
    </location>
</feature>
<gene>
    <name evidence="5" type="ORF">ACFONL_05440</name>
</gene>
<dbReference type="InterPro" id="IPR016047">
    <property type="entry name" value="M23ase_b-sheet_dom"/>
</dbReference>
<feature type="compositionally biased region" description="Gly residues" evidence="2">
    <location>
        <begin position="63"/>
        <end position="77"/>
    </location>
</feature>